<protein>
    <submittedName>
        <fullName evidence="3">PH domain-containing protein</fullName>
    </submittedName>
</protein>
<reference evidence="3" key="1">
    <citation type="submission" date="2016-11" db="UniProtKB">
        <authorList>
            <consortium name="WormBaseParasite"/>
        </authorList>
    </citation>
    <scope>IDENTIFICATION</scope>
</reference>
<dbReference type="AlphaFoldDB" id="A0A1I8BVU7"/>
<dbReference type="Proteomes" id="UP000095281">
    <property type="component" value="Unplaced"/>
</dbReference>
<organism evidence="2 3">
    <name type="scientific">Meloidogyne hapla</name>
    <name type="common">Root-knot nematode worm</name>
    <dbReference type="NCBI Taxonomy" id="6305"/>
    <lineage>
        <taxon>Eukaryota</taxon>
        <taxon>Metazoa</taxon>
        <taxon>Ecdysozoa</taxon>
        <taxon>Nematoda</taxon>
        <taxon>Chromadorea</taxon>
        <taxon>Rhabditida</taxon>
        <taxon>Tylenchina</taxon>
        <taxon>Tylenchomorpha</taxon>
        <taxon>Tylenchoidea</taxon>
        <taxon>Meloidogynidae</taxon>
        <taxon>Meloidogyninae</taxon>
        <taxon>Meloidogyne</taxon>
    </lineage>
</organism>
<evidence type="ECO:0000313" key="2">
    <source>
        <dbReference type="Proteomes" id="UP000095281"/>
    </source>
</evidence>
<feature type="region of interest" description="Disordered" evidence="1">
    <location>
        <begin position="1"/>
        <end position="23"/>
    </location>
</feature>
<feature type="compositionally biased region" description="Acidic residues" evidence="1">
    <location>
        <begin position="1"/>
        <end position="12"/>
    </location>
</feature>
<keyword evidence="2" id="KW-1185">Reference proteome</keyword>
<name>A0A1I8BVU7_MELHA</name>
<proteinExistence type="predicted"/>
<evidence type="ECO:0000313" key="3">
    <source>
        <dbReference type="WBParaSite" id="MhA1_Contig64.frz3.gene2"/>
    </source>
</evidence>
<accession>A0A1I8BVU7</accession>
<evidence type="ECO:0000256" key="1">
    <source>
        <dbReference type="SAM" id="MobiDB-lite"/>
    </source>
</evidence>
<sequence length="336" mass="39906">MSSENEYSEGDDSSQNGKNKKIKFEETNKWEKWDKMSRKKVKECQEKIFGKETNSKTRYWLLKDKKQEIVEYYKEIDEEFKKEADIKKNNHYIRNKTDAFYNGLCNLYLYGSISLRFLADYFKMCRLTLLLKMHERKIRLYQGIIKTRSKNGKEYDIIVNKIKATLFEKKADKCGGKWELKGTVYFQSPKEGKMFYNKILNLAREVEKTTLEENRLNYLKAVYENENFLKIINSDDVEIEGKKQNMEMFMTKFRGILFDFKRELILIFKSGAFLLITRADTLVTKNGKNCKIVFHQSQVFPANIGALMMARVSTKIWQKSQKMRRIPTNEAKSHLI</sequence>
<dbReference type="WBParaSite" id="MhA1_Contig64.frz3.gene2">
    <property type="protein sequence ID" value="MhA1_Contig64.frz3.gene2"/>
    <property type="gene ID" value="MhA1_Contig64.frz3.gene2"/>
</dbReference>